<name>A0A251SMG9_HELAN</name>
<protein>
    <submittedName>
        <fullName evidence="2">Uncharacterized protein</fullName>
    </submittedName>
</protein>
<evidence type="ECO:0000313" key="1">
    <source>
        <dbReference type="EMBL" id="KAF5771438.1"/>
    </source>
</evidence>
<dbReference type="InParanoid" id="A0A251SMG9"/>
<accession>A0A251SMG9</accession>
<keyword evidence="3" id="KW-1185">Reference proteome</keyword>
<organism evidence="2 3">
    <name type="scientific">Helianthus annuus</name>
    <name type="common">Common sunflower</name>
    <dbReference type="NCBI Taxonomy" id="4232"/>
    <lineage>
        <taxon>Eukaryota</taxon>
        <taxon>Viridiplantae</taxon>
        <taxon>Streptophyta</taxon>
        <taxon>Embryophyta</taxon>
        <taxon>Tracheophyta</taxon>
        <taxon>Spermatophyta</taxon>
        <taxon>Magnoliopsida</taxon>
        <taxon>eudicotyledons</taxon>
        <taxon>Gunneridae</taxon>
        <taxon>Pentapetalae</taxon>
        <taxon>asterids</taxon>
        <taxon>campanulids</taxon>
        <taxon>Asterales</taxon>
        <taxon>Asteraceae</taxon>
        <taxon>Asteroideae</taxon>
        <taxon>Heliantheae alliance</taxon>
        <taxon>Heliantheae</taxon>
        <taxon>Helianthus</taxon>
    </lineage>
</organism>
<dbReference type="Proteomes" id="UP000215914">
    <property type="component" value="Chromosome 14"/>
</dbReference>
<reference evidence="1" key="3">
    <citation type="submission" date="2020-06" db="EMBL/GenBank/DDBJ databases">
        <title>Helianthus annuus Genome sequencing and assembly Release 2.</title>
        <authorList>
            <person name="Gouzy J."/>
            <person name="Langlade N."/>
            <person name="Munos S."/>
        </authorList>
    </citation>
    <scope>NUCLEOTIDE SEQUENCE</scope>
    <source>
        <tissue evidence="1">Leaves</tissue>
    </source>
</reference>
<dbReference type="Gramene" id="mRNA:HanXRQr2_Chr14g0670601">
    <property type="protein sequence ID" value="mRNA:HanXRQr2_Chr14g0670601"/>
    <property type="gene ID" value="HanXRQr2_Chr14g0670601"/>
</dbReference>
<reference evidence="1 3" key="1">
    <citation type="journal article" date="2017" name="Nature">
        <title>The sunflower genome provides insights into oil metabolism, flowering and Asterid evolution.</title>
        <authorList>
            <person name="Badouin H."/>
            <person name="Gouzy J."/>
            <person name="Grassa C.J."/>
            <person name="Murat F."/>
            <person name="Staton S.E."/>
            <person name="Cottret L."/>
            <person name="Lelandais-Briere C."/>
            <person name="Owens G.L."/>
            <person name="Carrere S."/>
            <person name="Mayjonade B."/>
            <person name="Legrand L."/>
            <person name="Gill N."/>
            <person name="Kane N.C."/>
            <person name="Bowers J.E."/>
            <person name="Hubner S."/>
            <person name="Bellec A."/>
            <person name="Berard A."/>
            <person name="Berges H."/>
            <person name="Blanchet N."/>
            <person name="Boniface M.C."/>
            <person name="Brunel D."/>
            <person name="Catrice O."/>
            <person name="Chaidir N."/>
            <person name="Claudel C."/>
            <person name="Donnadieu C."/>
            <person name="Faraut T."/>
            <person name="Fievet G."/>
            <person name="Helmstetter N."/>
            <person name="King M."/>
            <person name="Knapp S.J."/>
            <person name="Lai Z."/>
            <person name="Le Paslier M.C."/>
            <person name="Lippi Y."/>
            <person name="Lorenzon L."/>
            <person name="Mandel J.R."/>
            <person name="Marage G."/>
            <person name="Marchand G."/>
            <person name="Marquand E."/>
            <person name="Bret-Mestries E."/>
            <person name="Morien E."/>
            <person name="Nambeesan S."/>
            <person name="Nguyen T."/>
            <person name="Pegot-Espagnet P."/>
            <person name="Pouilly N."/>
            <person name="Raftis F."/>
            <person name="Sallet E."/>
            <person name="Schiex T."/>
            <person name="Thomas J."/>
            <person name="Vandecasteele C."/>
            <person name="Vares D."/>
            <person name="Vear F."/>
            <person name="Vautrin S."/>
            <person name="Crespi M."/>
            <person name="Mangin B."/>
            <person name="Burke J.M."/>
            <person name="Salse J."/>
            <person name="Munos S."/>
            <person name="Vincourt P."/>
            <person name="Rieseberg L.H."/>
            <person name="Langlade N.B."/>
        </authorList>
    </citation>
    <scope>NUCLEOTIDE SEQUENCE [LARGE SCALE GENOMIC DNA]</scope>
    <source>
        <strain evidence="3">cv. SF193</strain>
        <tissue evidence="1">Leaves</tissue>
    </source>
</reference>
<dbReference type="AlphaFoldDB" id="A0A251SMG9"/>
<sequence>MRRLCDREEQRFKIRIDLMKMRMSPFCFFFRFYLTSFDCAMAGSKENYPVVMCTLEEHKKLQIYNLDQKVGL</sequence>
<reference evidence="2" key="2">
    <citation type="submission" date="2017-02" db="EMBL/GenBank/DDBJ databases">
        <title>Sunflower complete genome.</title>
        <authorList>
            <person name="Langlade N."/>
            <person name="Munos S."/>
        </authorList>
    </citation>
    <scope>NUCLEOTIDE SEQUENCE [LARGE SCALE GENOMIC DNA]</scope>
    <source>
        <tissue evidence="2">Leaves</tissue>
    </source>
</reference>
<gene>
    <name evidence="2" type="ORF">HannXRQ_Chr14g0462921</name>
    <name evidence="1" type="ORF">HanXRQr2_Chr14g0670601</name>
</gene>
<evidence type="ECO:0000313" key="2">
    <source>
        <dbReference type="EMBL" id="OTG00020.1"/>
    </source>
</evidence>
<evidence type="ECO:0000313" key="3">
    <source>
        <dbReference type="Proteomes" id="UP000215914"/>
    </source>
</evidence>
<dbReference type="EMBL" id="CM007903">
    <property type="protein sequence ID" value="OTG00020.1"/>
    <property type="molecule type" value="Genomic_DNA"/>
</dbReference>
<proteinExistence type="predicted"/>
<dbReference type="EMBL" id="MNCJ02000329">
    <property type="protein sequence ID" value="KAF5771438.1"/>
    <property type="molecule type" value="Genomic_DNA"/>
</dbReference>